<name>A0A7R8XIL6_9CRUS</name>
<feature type="chain" id="PRO_5036402531" description="VWFA domain-containing protein" evidence="3">
    <location>
        <begin position="37"/>
        <end position="944"/>
    </location>
</feature>
<feature type="compositionally biased region" description="Basic and acidic residues" evidence="1">
    <location>
        <begin position="201"/>
        <end position="212"/>
    </location>
</feature>
<evidence type="ECO:0000256" key="2">
    <source>
        <dbReference type="SAM" id="Phobius"/>
    </source>
</evidence>
<dbReference type="GO" id="GO:0032991">
    <property type="term" value="C:protein-containing complex"/>
    <property type="evidence" value="ECO:0007669"/>
    <property type="project" value="UniProtKB-ARBA"/>
</dbReference>
<evidence type="ECO:0000313" key="5">
    <source>
        <dbReference type="Proteomes" id="UP000677054"/>
    </source>
</evidence>
<feature type="transmembrane region" description="Helical" evidence="2">
    <location>
        <begin position="924"/>
        <end position="942"/>
    </location>
</feature>
<dbReference type="AlphaFoldDB" id="A0A7R8XIL6"/>
<feature type="compositionally biased region" description="Low complexity" evidence="1">
    <location>
        <begin position="179"/>
        <end position="189"/>
    </location>
</feature>
<dbReference type="Proteomes" id="UP000677054">
    <property type="component" value="Unassembled WGS sequence"/>
</dbReference>
<evidence type="ECO:0000313" key="4">
    <source>
        <dbReference type="EMBL" id="CAD7248107.1"/>
    </source>
</evidence>
<keyword evidence="3" id="KW-0732">Signal</keyword>
<keyword evidence="5" id="KW-1185">Reference proteome</keyword>
<dbReference type="InterPro" id="IPR036465">
    <property type="entry name" value="vWFA_dom_sf"/>
</dbReference>
<organism evidence="4">
    <name type="scientific">Darwinula stevensoni</name>
    <dbReference type="NCBI Taxonomy" id="69355"/>
    <lineage>
        <taxon>Eukaryota</taxon>
        <taxon>Metazoa</taxon>
        <taxon>Ecdysozoa</taxon>
        <taxon>Arthropoda</taxon>
        <taxon>Crustacea</taxon>
        <taxon>Oligostraca</taxon>
        <taxon>Ostracoda</taxon>
        <taxon>Podocopa</taxon>
        <taxon>Podocopida</taxon>
        <taxon>Darwinulocopina</taxon>
        <taxon>Darwinuloidea</taxon>
        <taxon>Darwinulidae</taxon>
        <taxon>Darwinula</taxon>
    </lineage>
</organism>
<keyword evidence="2" id="KW-1133">Transmembrane helix</keyword>
<gene>
    <name evidence="4" type="ORF">DSTB1V02_LOCUS7928</name>
</gene>
<dbReference type="EMBL" id="CAJPEV010001711">
    <property type="protein sequence ID" value="CAG0893968.1"/>
    <property type="molecule type" value="Genomic_DNA"/>
</dbReference>
<keyword evidence="2" id="KW-0812">Transmembrane</keyword>
<dbReference type="SUPFAM" id="SSF53300">
    <property type="entry name" value="vWA-like"/>
    <property type="match status" value="1"/>
</dbReference>
<dbReference type="EMBL" id="LR901228">
    <property type="protein sequence ID" value="CAD7248107.1"/>
    <property type="molecule type" value="Genomic_DNA"/>
</dbReference>
<proteinExistence type="predicted"/>
<accession>A0A7R8XIL6</accession>
<evidence type="ECO:0008006" key="6">
    <source>
        <dbReference type="Google" id="ProtNLM"/>
    </source>
</evidence>
<reference evidence="4" key="1">
    <citation type="submission" date="2020-11" db="EMBL/GenBank/DDBJ databases">
        <authorList>
            <person name="Tran Van P."/>
        </authorList>
    </citation>
    <scope>NUCLEOTIDE SEQUENCE</scope>
</reference>
<keyword evidence="2" id="KW-0472">Membrane</keyword>
<dbReference type="OrthoDB" id="549017at2759"/>
<evidence type="ECO:0000256" key="3">
    <source>
        <dbReference type="SAM" id="SignalP"/>
    </source>
</evidence>
<feature type="signal peptide" evidence="3">
    <location>
        <begin position="1"/>
        <end position="36"/>
    </location>
</feature>
<protein>
    <recommendedName>
        <fullName evidence="6">VWFA domain-containing protein</fullName>
    </recommendedName>
</protein>
<sequence length="944" mass="106750">MHDLCQVSLDAMQLRAFVILPCAVFLALLCLSYVQAQSTRSKEDLTNECYHNWTVRDRFRRLPMTMDNLIGLIKKVEQHPTAYNWDVQTMAANLLKRFKIDGMQFLPLSIGGRLQMDAMEKRKQELLWKITNIGRAEDFPEDSLTVEEKCSLHWMLSYSLNDTRRSEEGGGFNYPPPSNNNNNNNNNNNMAGQIPSRPRVRREALERSERQASGRQGILDYEKSLHPLEKGVVYSEYGTVAAGQVLMGLAFGSAAMQIRLADLFRDKPDVVTFIGRDSMLSSAVITNYYAATVAGDLAQSAVYGTTSSLSGSQGLIGPSGTWTSYTQMGGYQPMTGTSNSMIYPTEYPLTYERERVSYATNAEVYGGIDGKRLGRSSSSRFFPFCPRTGQIGTVEALQSCNKFAKNILSLGLLLARKVMDWKSSAIKLSHILEMYYSDRGVSLAGELNRVFGACNRFELVKDESLVPSTDMDLQPYQDELHRGNFVDFNPEDRFHFQPILLHSAQLFYFHFQFGAFLRLLPGLLLEVVIGWDAHIYEEGGLLLLVDREVRAMAYALTLDEYGTHSPFPGPFTSSIDSQVQSVLQQYQSILGGGGYTCKNLDQHLPAPNVDLYVIFDLEGNEYDVQEAKEVVVDLVNRLDLDPAGTCRVALNFSSNTQGNWTALVDMGQEFNQGSFAFKLLKTDFRFFSSDFDLGEAMNQLRRQFNQERKYERDKNIAGTNTKVVLFVVPSNRPESRFLTAEELERRVQDFANDLPDVRVIFATKASEWDRFVKKPTYRVVRLSNGAGETLYRDVISITPSRLLHPKCLQESSDENNNKYEGRLVPKTTKYMMYDDYWFDRSGDLILKVKSDDSSVNLEVCWGRYQRNSDQLQPRSDECKTTAEFQGREVVIDLNDPCGDDNNCDPIFLSVKVPFTIRHHGMRCGAATFGLSALLLLLCLLVARQ</sequence>
<evidence type="ECO:0000256" key="1">
    <source>
        <dbReference type="SAM" id="MobiDB-lite"/>
    </source>
</evidence>
<feature type="region of interest" description="Disordered" evidence="1">
    <location>
        <begin position="166"/>
        <end position="218"/>
    </location>
</feature>